<dbReference type="AlphaFoldDB" id="A0AA40KJJ9"/>
<protein>
    <submittedName>
        <fullName evidence="2">Uncharacterized protein</fullName>
    </submittedName>
</protein>
<dbReference type="Proteomes" id="UP001177670">
    <property type="component" value="Unassembled WGS sequence"/>
</dbReference>
<feature type="compositionally biased region" description="Acidic residues" evidence="1">
    <location>
        <begin position="27"/>
        <end position="42"/>
    </location>
</feature>
<reference evidence="2" key="1">
    <citation type="submission" date="2021-10" db="EMBL/GenBank/DDBJ databases">
        <title>Melipona bicolor Genome sequencing and assembly.</title>
        <authorList>
            <person name="Araujo N.S."/>
            <person name="Arias M.C."/>
        </authorList>
    </citation>
    <scope>NUCLEOTIDE SEQUENCE</scope>
    <source>
        <strain evidence="2">USP_2M_L1-L4_2017</strain>
        <tissue evidence="2">Whole body</tissue>
    </source>
</reference>
<gene>
    <name evidence="2" type="ORF">K0M31_009227</name>
</gene>
<organism evidence="2 3">
    <name type="scientific">Melipona bicolor</name>
    <dbReference type="NCBI Taxonomy" id="60889"/>
    <lineage>
        <taxon>Eukaryota</taxon>
        <taxon>Metazoa</taxon>
        <taxon>Ecdysozoa</taxon>
        <taxon>Arthropoda</taxon>
        <taxon>Hexapoda</taxon>
        <taxon>Insecta</taxon>
        <taxon>Pterygota</taxon>
        <taxon>Neoptera</taxon>
        <taxon>Endopterygota</taxon>
        <taxon>Hymenoptera</taxon>
        <taxon>Apocrita</taxon>
        <taxon>Aculeata</taxon>
        <taxon>Apoidea</taxon>
        <taxon>Anthophila</taxon>
        <taxon>Apidae</taxon>
        <taxon>Melipona</taxon>
    </lineage>
</organism>
<accession>A0AA40KJJ9</accession>
<evidence type="ECO:0000313" key="2">
    <source>
        <dbReference type="EMBL" id="KAK1122785.1"/>
    </source>
</evidence>
<sequence>MTREKKGTKKKKKPKKKKKKKMQKEKDEDEERKEVEENEEEEARVVGANRTRYRGIGRRYGSGGGRACEGGRRWRSGCGDEVGWRLEGPRGARDEGKLVSRMAMAMAESMS</sequence>
<keyword evidence="3" id="KW-1185">Reference proteome</keyword>
<evidence type="ECO:0000256" key="1">
    <source>
        <dbReference type="SAM" id="MobiDB-lite"/>
    </source>
</evidence>
<dbReference type="EMBL" id="JAHYIQ010000022">
    <property type="protein sequence ID" value="KAK1122785.1"/>
    <property type="molecule type" value="Genomic_DNA"/>
</dbReference>
<comment type="caution">
    <text evidence="2">The sequence shown here is derived from an EMBL/GenBank/DDBJ whole genome shotgun (WGS) entry which is preliminary data.</text>
</comment>
<feature type="compositionally biased region" description="Basic residues" evidence="1">
    <location>
        <begin position="1"/>
        <end position="23"/>
    </location>
</feature>
<evidence type="ECO:0000313" key="3">
    <source>
        <dbReference type="Proteomes" id="UP001177670"/>
    </source>
</evidence>
<proteinExistence type="predicted"/>
<name>A0AA40KJJ9_9HYME</name>
<feature type="region of interest" description="Disordered" evidence="1">
    <location>
        <begin position="1"/>
        <end position="46"/>
    </location>
</feature>